<dbReference type="InterPro" id="IPR000835">
    <property type="entry name" value="HTH_MarR-typ"/>
</dbReference>
<accession>A0A7W7QFT5</accession>
<keyword evidence="4" id="KW-1185">Reference proteome</keyword>
<dbReference type="AlphaFoldDB" id="A0A7W7QFT5"/>
<dbReference type="PRINTS" id="PR00598">
    <property type="entry name" value="HTHMARR"/>
</dbReference>
<name>A0A7W7QFT5_9PSEU</name>
<dbReference type="RefSeq" id="WP_184816737.1">
    <property type="nucleotide sequence ID" value="NZ_JACHJQ010000016.1"/>
</dbReference>
<dbReference type="SUPFAM" id="SSF46785">
    <property type="entry name" value="Winged helix' DNA-binding domain"/>
    <property type="match status" value="1"/>
</dbReference>
<dbReference type="Gene3D" id="1.10.10.10">
    <property type="entry name" value="Winged helix-like DNA-binding domain superfamily/Winged helix DNA-binding domain"/>
    <property type="match status" value="1"/>
</dbReference>
<organism evidence="3 4">
    <name type="scientific">Actinophytocola algeriensis</name>
    <dbReference type="NCBI Taxonomy" id="1768010"/>
    <lineage>
        <taxon>Bacteria</taxon>
        <taxon>Bacillati</taxon>
        <taxon>Actinomycetota</taxon>
        <taxon>Actinomycetes</taxon>
        <taxon>Pseudonocardiales</taxon>
        <taxon>Pseudonocardiaceae</taxon>
    </lineage>
</organism>
<proteinExistence type="predicted"/>
<dbReference type="PANTHER" id="PTHR33164:SF106">
    <property type="entry name" value="TRANSCRIPTIONAL REGULATORY PROTEIN"/>
    <property type="match status" value="1"/>
</dbReference>
<dbReference type="GO" id="GO:0003677">
    <property type="term" value="F:DNA binding"/>
    <property type="evidence" value="ECO:0007669"/>
    <property type="project" value="UniProtKB-KW"/>
</dbReference>
<evidence type="ECO:0000256" key="1">
    <source>
        <dbReference type="SAM" id="MobiDB-lite"/>
    </source>
</evidence>
<dbReference type="InterPro" id="IPR036388">
    <property type="entry name" value="WH-like_DNA-bd_sf"/>
</dbReference>
<dbReference type="PROSITE" id="PS50995">
    <property type="entry name" value="HTH_MARR_2"/>
    <property type="match status" value="1"/>
</dbReference>
<comment type="caution">
    <text evidence="3">The sequence shown here is derived from an EMBL/GenBank/DDBJ whole genome shotgun (WGS) entry which is preliminary data.</text>
</comment>
<feature type="region of interest" description="Disordered" evidence="1">
    <location>
        <begin position="154"/>
        <end position="173"/>
    </location>
</feature>
<dbReference type="Proteomes" id="UP000520767">
    <property type="component" value="Unassembled WGS sequence"/>
</dbReference>
<dbReference type="InterPro" id="IPR039422">
    <property type="entry name" value="MarR/SlyA-like"/>
</dbReference>
<dbReference type="InterPro" id="IPR036390">
    <property type="entry name" value="WH_DNA-bd_sf"/>
</dbReference>
<evidence type="ECO:0000259" key="2">
    <source>
        <dbReference type="PROSITE" id="PS50995"/>
    </source>
</evidence>
<dbReference type="Pfam" id="PF12802">
    <property type="entry name" value="MarR_2"/>
    <property type="match status" value="1"/>
</dbReference>
<evidence type="ECO:0000313" key="3">
    <source>
        <dbReference type="EMBL" id="MBB4912787.1"/>
    </source>
</evidence>
<reference evidence="3 4" key="1">
    <citation type="submission" date="2020-08" db="EMBL/GenBank/DDBJ databases">
        <title>Genomic Encyclopedia of Type Strains, Phase III (KMG-III): the genomes of soil and plant-associated and newly described type strains.</title>
        <authorList>
            <person name="Whitman W."/>
        </authorList>
    </citation>
    <scope>NUCLEOTIDE SEQUENCE [LARGE SCALE GENOMIC DNA]</scope>
    <source>
        <strain evidence="3 4">CECT 8960</strain>
    </source>
</reference>
<dbReference type="EMBL" id="JACHJQ010000016">
    <property type="protein sequence ID" value="MBB4912787.1"/>
    <property type="molecule type" value="Genomic_DNA"/>
</dbReference>
<gene>
    <name evidence="3" type="ORF">FHR82_009061</name>
</gene>
<protein>
    <submittedName>
        <fullName evidence="3">DNA-binding MarR family transcriptional regulator</fullName>
    </submittedName>
</protein>
<dbReference type="SMART" id="SM00347">
    <property type="entry name" value="HTH_MARR"/>
    <property type="match status" value="1"/>
</dbReference>
<sequence length="173" mass="18872">MDVPVASPTERFADSAAPRDAVSWLMHELAVATSRYDVAVSAQLAVSATDFLALKYVLMSEEPLGPARLGQLLGMTSGAATTLVDRLERAGHLERRPHPSDRRRKVLAVTASTHERILEELHPVASAVDEFASSFPPAELRVLRRFLTGTLHIHRSAEPSGGPLTRDHGYTED</sequence>
<keyword evidence="3" id="KW-0238">DNA-binding</keyword>
<feature type="domain" description="HTH marR-type" evidence="2">
    <location>
        <begin position="22"/>
        <end position="152"/>
    </location>
</feature>
<evidence type="ECO:0000313" key="4">
    <source>
        <dbReference type="Proteomes" id="UP000520767"/>
    </source>
</evidence>
<dbReference type="GO" id="GO:0003700">
    <property type="term" value="F:DNA-binding transcription factor activity"/>
    <property type="evidence" value="ECO:0007669"/>
    <property type="project" value="InterPro"/>
</dbReference>
<dbReference type="PANTHER" id="PTHR33164">
    <property type="entry name" value="TRANSCRIPTIONAL REGULATOR, MARR FAMILY"/>
    <property type="match status" value="1"/>
</dbReference>
<dbReference type="GO" id="GO:0006950">
    <property type="term" value="P:response to stress"/>
    <property type="evidence" value="ECO:0007669"/>
    <property type="project" value="TreeGrafter"/>
</dbReference>